<feature type="region of interest" description="Disordered" evidence="8">
    <location>
        <begin position="1"/>
        <end position="43"/>
    </location>
</feature>
<gene>
    <name evidence="10" type="ORF">C8A05DRAFT_18755</name>
</gene>
<comment type="similarity">
    <text evidence="2">Belongs to the bZIP family.</text>
</comment>
<feature type="compositionally biased region" description="Basic and acidic residues" evidence="8">
    <location>
        <begin position="114"/>
        <end position="128"/>
    </location>
</feature>
<dbReference type="InterPro" id="IPR046347">
    <property type="entry name" value="bZIP_sf"/>
</dbReference>
<feature type="region of interest" description="Disordered" evidence="8">
    <location>
        <begin position="56"/>
        <end position="148"/>
    </location>
</feature>
<feature type="compositionally biased region" description="Basic and acidic residues" evidence="8">
    <location>
        <begin position="506"/>
        <end position="528"/>
    </location>
</feature>
<dbReference type="InterPro" id="IPR004827">
    <property type="entry name" value="bZIP"/>
</dbReference>
<organism evidence="10 11">
    <name type="scientific">Staphylotrichum tortipilum</name>
    <dbReference type="NCBI Taxonomy" id="2831512"/>
    <lineage>
        <taxon>Eukaryota</taxon>
        <taxon>Fungi</taxon>
        <taxon>Dikarya</taxon>
        <taxon>Ascomycota</taxon>
        <taxon>Pezizomycotina</taxon>
        <taxon>Sordariomycetes</taxon>
        <taxon>Sordariomycetidae</taxon>
        <taxon>Sordariales</taxon>
        <taxon>Chaetomiaceae</taxon>
        <taxon>Staphylotrichum</taxon>
    </lineage>
</organism>
<reference evidence="10" key="2">
    <citation type="submission" date="2023-05" db="EMBL/GenBank/DDBJ databases">
        <authorList>
            <consortium name="Lawrence Berkeley National Laboratory"/>
            <person name="Steindorff A."/>
            <person name="Hensen N."/>
            <person name="Bonometti L."/>
            <person name="Westerberg I."/>
            <person name="Brannstrom I.O."/>
            <person name="Guillou S."/>
            <person name="Cros-Aarteil S."/>
            <person name="Calhoun S."/>
            <person name="Haridas S."/>
            <person name="Kuo A."/>
            <person name="Mondo S."/>
            <person name="Pangilinan J."/>
            <person name="Riley R."/>
            <person name="Labutti K."/>
            <person name="Andreopoulos B."/>
            <person name="Lipzen A."/>
            <person name="Chen C."/>
            <person name="Yanf M."/>
            <person name="Daum C."/>
            <person name="Ng V."/>
            <person name="Clum A."/>
            <person name="Ohm R."/>
            <person name="Martin F."/>
            <person name="Silar P."/>
            <person name="Natvig D."/>
            <person name="Lalanne C."/>
            <person name="Gautier V."/>
            <person name="Ament-Velasquez S.L."/>
            <person name="Kruys A."/>
            <person name="Hutchinson M.I."/>
            <person name="Powell A.J."/>
            <person name="Barry K."/>
            <person name="Miller A.N."/>
            <person name="Grigoriev I.V."/>
            <person name="Debuchy R."/>
            <person name="Gladieux P."/>
            <person name="Thoren M.H."/>
            <person name="Johannesson H."/>
        </authorList>
    </citation>
    <scope>NUCLEOTIDE SEQUENCE</scope>
    <source>
        <strain evidence="10">CBS 103.79</strain>
    </source>
</reference>
<evidence type="ECO:0000256" key="4">
    <source>
        <dbReference type="ARBA" id="ARBA00023125"/>
    </source>
</evidence>
<comment type="caution">
    <text evidence="10">The sequence shown here is derived from an EMBL/GenBank/DDBJ whole genome shotgun (WGS) entry which is preliminary data.</text>
</comment>
<feature type="region of interest" description="Disordered" evidence="8">
    <location>
        <begin position="365"/>
        <end position="414"/>
    </location>
</feature>
<feature type="domain" description="BZIP" evidence="9">
    <location>
        <begin position="120"/>
        <end position="177"/>
    </location>
</feature>
<feature type="compositionally biased region" description="Basic and acidic residues" evidence="8">
    <location>
        <begin position="137"/>
        <end position="148"/>
    </location>
</feature>
<name>A0AAN6RQG8_9PEZI</name>
<evidence type="ECO:0000256" key="2">
    <source>
        <dbReference type="ARBA" id="ARBA00007163"/>
    </source>
</evidence>
<keyword evidence="4" id="KW-0238">DNA-binding</keyword>
<evidence type="ECO:0000256" key="5">
    <source>
        <dbReference type="ARBA" id="ARBA00023163"/>
    </source>
</evidence>
<dbReference type="PANTHER" id="PTHR46714:SF6">
    <property type="entry name" value="TRANSCRIPTIONAL ACTIVATOR HAC1"/>
    <property type="match status" value="1"/>
</dbReference>
<feature type="region of interest" description="Disordered" evidence="8">
    <location>
        <begin position="506"/>
        <end position="540"/>
    </location>
</feature>
<dbReference type="GO" id="GO:0006986">
    <property type="term" value="P:response to unfolded protein"/>
    <property type="evidence" value="ECO:0007669"/>
    <property type="project" value="UniProtKB-KW"/>
</dbReference>
<protein>
    <recommendedName>
        <fullName evidence="9">BZIP domain-containing protein</fullName>
    </recommendedName>
</protein>
<evidence type="ECO:0000313" key="11">
    <source>
        <dbReference type="Proteomes" id="UP001303889"/>
    </source>
</evidence>
<evidence type="ECO:0000256" key="6">
    <source>
        <dbReference type="ARBA" id="ARBA00023230"/>
    </source>
</evidence>
<keyword evidence="11" id="KW-1185">Reference proteome</keyword>
<evidence type="ECO:0000313" key="10">
    <source>
        <dbReference type="EMBL" id="KAK3898713.1"/>
    </source>
</evidence>
<dbReference type="SMART" id="SM00338">
    <property type="entry name" value="BRLZ"/>
    <property type="match status" value="1"/>
</dbReference>
<dbReference type="Proteomes" id="UP001303889">
    <property type="component" value="Unassembled WGS sequence"/>
</dbReference>
<dbReference type="InterPro" id="IPR044280">
    <property type="entry name" value="Hac1/HY5"/>
</dbReference>
<dbReference type="SUPFAM" id="SSF57959">
    <property type="entry name" value="Leucine zipper domain"/>
    <property type="match status" value="1"/>
</dbReference>
<accession>A0AAN6RQG8</accession>
<keyword evidence="5" id="KW-0804">Transcription</keyword>
<comment type="subcellular location">
    <subcellularLocation>
        <location evidence="1">Nucleus</location>
    </subcellularLocation>
</comment>
<proteinExistence type="inferred from homology"/>
<evidence type="ECO:0000256" key="8">
    <source>
        <dbReference type="SAM" id="MobiDB-lite"/>
    </source>
</evidence>
<dbReference type="EMBL" id="MU855893">
    <property type="protein sequence ID" value="KAK3898713.1"/>
    <property type="molecule type" value="Genomic_DNA"/>
</dbReference>
<dbReference type="GO" id="GO:0000981">
    <property type="term" value="F:DNA-binding transcription factor activity, RNA polymerase II-specific"/>
    <property type="evidence" value="ECO:0007669"/>
    <property type="project" value="InterPro"/>
</dbReference>
<evidence type="ECO:0000259" key="9">
    <source>
        <dbReference type="PROSITE" id="PS50217"/>
    </source>
</evidence>
<dbReference type="GO" id="GO:0005634">
    <property type="term" value="C:nucleus"/>
    <property type="evidence" value="ECO:0007669"/>
    <property type="project" value="UniProtKB-SubCell"/>
</dbReference>
<keyword evidence="6" id="KW-0834">Unfolded protein response</keyword>
<feature type="compositionally biased region" description="Polar residues" evidence="8">
    <location>
        <begin position="34"/>
        <end position="43"/>
    </location>
</feature>
<evidence type="ECO:0000256" key="3">
    <source>
        <dbReference type="ARBA" id="ARBA00023015"/>
    </source>
</evidence>
<dbReference type="AlphaFoldDB" id="A0AAN6RQG8"/>
<dbReference type="PROSITE" id="PS50217">
    <property type="entry name" value="BZIP"/>
    <property type="match status" value="1"/>
</dbReference>
<keyword evidence="3" id="KW-0805">Transcription regulation</keyword>
<evidence type="ECO:0000256" key="1">
    <source>
        <dbReference type="ARBA" id="ARBA00004123"/>
    </source>
</evidence>
<reference evidence="10" key="1">
    <citation type="journal article" date="2023" name="Mol. Phylogenet. Evol.">
        <title>Genome-scale phylogeny and comparative genomics of the fungal order Sordariales.</title>
        <authorList>
            <person name="Hensen N."/>
            <person name="Bonometti L."/>
            <person name="Westerberg I."/>
            <person name="Brannstrom I.O."/>
            <person name="Guillou S."/>
            <person name="Cros-Aarteil S."/>
            <person name="Calhoun S."/>
            <person name="Haridas S."/>
            <person name="Kuo A."/>
            <person name="Mondo S."/>
            <person name="Pangilinan J."/>
            <person name="Riley R."/>
            <person name="LaButti K."/>
            <person name="Andreopoulos B."/>
            <person name="Lipzen A."/>
            <person name="Chen C."/>
            <person name="Yan M."/>
            <person name="Daum C."/>
            <person name="Ng V."/>
            <person name="Clum A."/>
            <person name="Steindorff A."/>
            <person name="Ohm R.A."/>
            <person name="Martin F."/>
            <person name="Silar P."/>
            <person name="Natvig D.O."/>
            <person name="Lalanne C."/>
            <person name="Gautier V."/>
            <person name="Ament-Velasquez S.L."/>
            <person name="Kruys A."/>
            <person name="Hutchinson M.I."/>
            <person name="Powell A.J."/>
            <person name="Barry K."/>
            <person name="Miller A.N."/>
            <person name="Grigoriev I.V."/>
            <person name="Debuchy R."/>
            <person name="Gladieux P."/>
            <person name="Hiltunen Thoren M."/>
            <person name="Johannesson H."/>
        </authorList>
    </citation>
    <scope>NUCLEOTIDE SEQUENCE</scope>
    <source>
        <strain evidence="10">CBS 103.79</strain>
    </source>
</reference>
<keyword evidence="7" id="KW-0539">Nucleus</keyword>
<feature type="compositionally biased region" description="Low complexity" evidence="8">
    <location>
        <begin position="374"/>
        <end position="399"/>
    </location>
</feature>
<dbReference type="PANTHER" id="PTHR46714">
    <property type="entry name" value="TRANSCRIPTIONAL ACTIVATOR HAC1"/>
    <property type="match status" value="1"/>
</dbReference>
<dbReference type="GO" id="GO:0045944">
    <property type="term" value="P:positive regulation of transcription by RNA polymerase II"/>
    <property type="evidence" value="ECO:0007669"/>
    <property type="project" value="InterPro"/>
</dbReference>
<sequence length="540" mass="58008">MHDWATAAPAGLKFEGSPTESVLSTPDEMYPSLFGTSAQRFPSSLDTVNPLAMVSPQSLPDLTQPEVPDLAALGPLTPGAESPEPEKKQPKKRKSWGQQLPEPKTNLPPRKRAKTEDEKEQRRVERVLRNRRAAQSSRERKRLEVESLEQRNRDLEAALLRAQELNRELAGQLRGLRAGSGVVSRGAPTFEALRQTPLTFSQPLFTSQDAAPLRASASRVEEYFQSLPSSTQGTVNPASLSPSLGPIPEAAEELDELASAAVSPAGAPATAKANASADATQHPAEVLCQDLQCRSAEAAPSAWLTASQRQPPLSLLLLQIQFLLASTSALLSACQRPLIQIAFSMTAGFSIRPTPAITTTILRLVTTPHRSRSRPTSTSATSSTPSLPSTTSSSSTPTATPTPRPPTSRPSSTLRLRTLRRILTCSPTLARPLSDATMAVLRLVSTEGCVAERVARDGESATAVPAEAVVARELPDWPSGTPLPTREVLLTLLWVLRVEESKRLAKERGGAVAAKEKLARKSGREEAHAASSPVKRRRGL</sequence>
<evidence type="ECO:0000256" key="7">
    <source>
        <dbReference type="ARBA" id="ARBA00023242"/>
    </source>
</evidence>
<dbReference type="GO" id="GO:0003677">
    <property type="term" value="F:DNA binding"/>
    <property type="evidence" value="ECO:0007669"/>
    <property type="project" value="UniProtKB-KW"/>
</dbReference>